<feature type="domain" description="LD-carboxypeptidase C-terminal" evidence="8">
    <location>
        <begin position="166"/>
        <end position="280"/>
    </location>
</feature>
<dbReference type="Gene3D" id="3.40.50.10740">
    <property type="entry name" value="Class I glutamine amidotransferase-like"/>
    <property type="match status" value="1"/>
</dbReference>
<evidence type="ECO:0000313" key="10">
    <source>
        <dbReference type="Proteomes" id="UP000886724"/>
    </source>
</evidence>
<dbReference type="CDD" id="cd07062">
    <property type="entry name" value="Peptidase_S66_mccF_like"/>
    <property type="match status" value="1"/>
</dbReference>
<evidence type="ECO:0000256" key="3">
    <source>
        <dbReference type="ARBA" id="ARBA00022670"/>
    </source>
</evidence>
<dbReference type="PANTHER" id="PTHR30237:SF2">
    <property type="entry name" value="MUREIN TETRAPEPTIDE CARBOXYPEPTIDASE"/>
    <property type="match status" value="1"/>
</dbReference>
<dbReference type="GO" id="GO:0008236">
    <property type="term" value="F:serine-type peptidase activity"/>
    <property type="evidence" value="ECO:0007669"/>
    <property type="project" value="UniProtKB-KW"/>
</dbReference>
<keyword evidence="4" id="KW-0378">Hydrolase</keyword>
<name>A0A9D1XMT1_9FIRM</name>
<dbReference type="PANTHER" id="PTHR30237">
    <property type="entry name" value="MURAMOYLTETRAPEPTIDE CARBOXYPEPTIDASE"/>
    <property type="match status" value="1"/>
</dbReference>
<protein>
    <submittedName>
        <fullName evidence="9">LD-carboxypeptidase</fullName>
    </submittedName>
</protein>
<evidence type="ECO:0000256" key="2">
    <source>
        <dbReference type="ARBA" id="ARBA00022645"/>
    </source>
</evidence>
<dbReference type="InterPro" id="IPR027461">
    <property type="entry name" value="Carboxypeptidase_A_C_sf"/>
</dbReference>
<dbReference type="AlphaFoldDB" id="A0A9D1XMT1"/>
<evidence type="ECO:0000256" key="5">
    <source>
        <dbReference type="ARBA" id="ARBA00022825"/>
    </source>
</evidence>
<gene>
    <name evidence="9" type="ORF">H9980_09775</name>
</gene>
<feature type="active site" description="Nucleophile" evidence="6">
    <location>
        <position position="107"/>
    </location>
</feature>
<reference evidence="9" key="1">
    <citation type="journal article" date="2021" name="PeerJ">
        <title>Extensive microbial diversity within the chicken gut microbiome revealed by metagenomics and culture.</title>
        <authorList>
            <person name="Gilroy R."/>
            <person name="Ravi A."/>
            <person name="Getino M."/>
            <person name="Pursley I."/>
            <person name="Horton D.L."/>
            <person name="Alikhan N.F."/>
            <person name="Baker D."/>
            <person name="Gharbi K."/>
            <person name="Hall N."/>
            <person name="Watson M."/>
            <person name="Adriaenssens E.M."/>
            <person name="Foster-Nyarko E."/>
            <person name="Jarju S."/>
            <person name="Secka A."/>
            <person name="Antonio M."/>
            <person name="Oren A."/>
            <person name="Chaudhuri R.R."/>
            <person name="La Ragione R."/>
            <person name="Hildebrand F."/>
            <person name="Pallen M.J."/>
        </authorList>
    </citation>
    <scope>NUCLEOTIDE SEQUENCE</scope>
    <source>
        <strain evidence="9">ChiGjej1B1-14440</strain>
    </source>
</reference>
<dbReference type="SUPFAM" id="SSF52317">
    <property type="entry name" value="Class I glutamine amidotransferase-like"/>
    <property type="match status" value="1"/>
</dbReference>
<proteinExistence type="inferred from homology"/>
<keyword evidence="5" id="KW-0720">Serine protease</keyword>
<feature type="active site" description="Charge relay system" evidence="6">
    <location>
        <position position="197"/>
    </location>
</feature>
<dbReference type="InterPro" id="IPR029062">
    <property type="entry name" value="Class_I_gatase-like"/>
</dbReference>
<dbReference type="EMBL" id="DXET01000220">
    <property type="protein sequence ID" value="HIX82239.1"/>
    <property type="molecule type" value="Genomic_DNA"/>
</dbReference>
<dbReference type="InterPro" id="IPR003507">
    <property type="entry name" value="S66_fam"/>
</dbReference>
<dbReference type="SUPFAM" id="SSF141986">
    <property type="entry name" value="LD-carboxypeptidase A C-terminal domain-like"/>
    <property type="match status" value="1"/>
</dbReference>
<feature type="active site" description="Charge relay system" evidence="6">
    <location>
        <position position="265"/>
    </location>
</feature>
<dbReference type="InterPro" id="IPR040921">
    <property type="entry name" value="Peptidase_S66C"/>
</dbReference>
<evidence type="ECO:0000259" key="8">
    <source>
        <dbReference type="Pfam" id="PF17676"/>
    </source>
</evidence>
<dbReference type="Pfam" id="PF02016">
    <property type="entry name" value="Peptidase_S66"/>
    <property type="match status" value="1"/>
</dbReference>
<evidence type="ECO:0000256" key="1">
    <source>
        <dbReference type="ARBA" id="ARBA00010233"/>
    </source>
</evidence>
<dbReference type="Pfam" id="PF17676">
    <property type="entry name" value="Peptidase_S66C"/>
    <property type="match status" value="1"/>
</dbReference>
<comment type="similarity">
    <text evidence="1">Belongs to the peptidase S66 family.</text>
</comment>
<keyword evidence="3" id="KW-0645">Protease</keyword>
<dbReference type="GO" id="GO:0006508">
    <property type="term" value="P:proteolysis"/>
    <property type="evidence" value="ECO:0007669"/>
    <property type="project" value="UniProtKB-KW"/>
</dbReference>
<keyword evidence="2" id="KW-0121">Carboxypeptidase</keyword>
<sequence>MLQQGDKISIIACSNGLLDSQSKQIENLYMILKKAGLIPVLSPYLYRQESVFATDAKNRAKVLMDSYNDNEIKAIFDVSGGNIANEILDLLDYDLIKRNPKPFWGYSDLTTVINALYHQIGQCEYLYQIRNILLKQQYDDFNNSVFLNQNDLYDFSYCFIQQTQMSGVVIGGNIRCFLKLAGTKYLPDFSNRILFLESYSGDVALMTTYLTQLKQMGVFQKISGLLLGTFTEMERNNEYPDIVALATRIINDKNLAIAKTDDIGHSRNSKCLIIGKEYRLKK</sequence>
<dbReference type="PIRSF" id="PIRSF028757">
    <property type="entry name" value="LD-carboxypeptidase"/>
    <property type="match status" value="1"/>
</dbReference>
<evidence type="ECO:0000256" key="6">
    <source>
        <dbReference type="PIRSR" id="PIRSR028757-1"/>
    </source>
</evidence>
<feature type="domain" description="LD-carboxypeptidase N-terminal" evidence="7">
    <location>
        <begin position="8"/>
        <end position="123"/>
    </location>
</feature>
<comment type="caution">
    <text evidence="9">The sequence shown here is derived from an EMBL/GenBank/DDBJ whole genome shotgun (WGS) entry which is preliminary data.</text>
</comment>
<reference evidence="9" key="2">
    <citation type="submission" date="2021-04" db="EMBL/GenBank/DDBJ databases">
        <authorList>
            <person name="Gilroy R."/>
        </authorList>
    </citation>
    <scope>NUCLEOTIDE SEQUENCE</scope>
    <source>
        <strain evidence="9">ChiGjej1B1-14440</strain>
    </source>
</reference>
<evidence type="ECO:0000313" key="9">
    <source>
        <dbReference type="EMBL" id="HIX82239.1"/>
    </source>
</evidence>
<evidence type="ECO:0000259" key="7">
    <source>
        <dbReference type="Pfam" id="PF02016"/>
    </source>
</evidence>
<dbReference type="Proteomes" id="UP000886724">
    <property type="component" value="Unassembled WGS sequence"/>
</dbReference>
<dbReference type="InterPro" id="IPR040449">
    <property type="entry name" value="Peptidase_S66_N"/>
</dbReference>
<accession>A0A9D1XMT1</accession>
<evidence type="ECO:0000256" key="4">
    <source>
        <dbReference type="ARBA" id="ARBA00022801"/>
    </source>
</evidence>
<organism evidence="9 10">
    <name type="scientific">Candidatus Erysipelatoclostridium merdavium</name>
    <dbReference type="NCBI Taxonomy" id="2838566"/>
    <lineage>
        <taxon>Bacteria</taxon>
        <taxon>Bacillati</taxon>
        <taxon>Bacillota</taxon>
        <taxon>Erysipelotrichia</taxon>
        <taxon>Erysipelotrichales</taxon>
        <taxon>Erysipelotrichales incertae sedis</taxon>
    </lineage>
</organism>
<dbReference type="Gene3D" id="3.50.30.60">
    <property type="entry name" value="LD-carboxypeptidase A C-terminal domain-like"/>
    <property type="match status" value="1"/>
</dbReference>
<dbReference type="InterPro" id="IPR027478">
    <property type="entry name" value="LdcA_N"/>
</dbReference>
<dbReference type="GO" id="GO:0004180">
    <property type="term" value="F:carboxypeptidase activity"/>
    <property type="evidence" value="ECO:0007669"/>
    <property type="project" value="UniProtKB-KW"/>
</dbReference>